<comment type="caution">
    <text evidence="2">The sequence shown here is derived from an EMBL/GenBank/DDBJ whole genome shotgun (WGS) entry which is preliminary data.</text>
</comment>
<protein>
    <recommendedName>
        <fullName evidence="4">Lycopene cyclase domain-containing protein</fullName>
    </recommendedName>
</protein>
<feature type="transmembrane region" description="Helical" evidence="1">
    <location>
        <begin position="71"/>
        <end position="89"/>
    </location>
</feature>
<feature type="transmembrane region" description="Helical" evidence="1">
    <location>
        <begin position="33"/>
        <end position="51"/>
    </location>
</feature>
<dbReference type="RefSeq" id="WP_262066050.1">
    <property type="nucleotide sequence ID" value="NZ_JAMXOD010000009.1"/>
</dbReference>
<keyword evidence="1" id="KW-1133">Transmembrane helix</keyword>
<feature type="transmembrane region" description="Helical" evidence="1">
    <location>
        <begin position="6"/>
        <end position="21"/>
    </location>
</feature>
<evidence type="ECO:0008006" key="4">
    <source>
        <dbReference type="Google" id="ProtNLM"/>
    </source>
</evidence>
<keyword evidence="1" id="KW-0812">Transmembrane</keyword>
<organism evidence="2 3">
    <name type="scientific">Aequitasia blattaphilus</name>
    <dbReference type="NCBI Taxonomy" id="2949332"/>
    <lineage>
        <taxon>Bacteria</taxon>
        <taxon>Bacillati</taxon>
        <taxon>Bacillota</taxon>
        <taxon>Clostridia</taxon>
        <taxon>Lachnospirales</taxon>
        <taxon>Lachnospiraceae</taxon>
        <taxon>Aequitasia</taxon>
    </lineage>
</organism>
<proteinExistence type="predicted"/>
<evidence type="ECO:0000313" key="3">
    <source>
        <dbReference type="Proteomes" id="UP001523566"/>
    </source>
</evidence>
<name>A0ABT1ECR5_9FIRM</name>
<reference evidence="2 3" key="1">
    <citation type="journal article" date="2022" name="Genome Biol. Evol.">
        <title>Host diet, physiology and behaviors set the stage for Lachnospiraceae cladogenesis.</title>
        <authorList>
            <person name="Vera-Ponce De Leon A."/>
            <person name="Schneider M."/>
            <person name="Jahnes B.C."/>
            <person name="Sadowski V."/>
            <person name="Camuy-Velez L.A."/>
            <person name="Duan J."/>
            <person name="Sabree Z.L."/>
        </authorList>
    </citation>
    <scope>NUCLEOTIDE SEQUENCE [LARGE SCALE GENOMIC DNA]</scope>
    <source>
        <strain evidence="2 3">PAL113</strain>
    </source>
</reference>
<evidence type="ECO:0000256" key="1">
    <source>
        <dbReference type="SAM" id="Phobius"/>
    </source>
</evidence>
<keyword evidence="3" id="KW-1185">Reference proteome</keyword>
<evidence type="ECO:0000313" key="2">
    <source>
        <dbReference type="EMBL" id="MCP1102262.1"/>
    </source>
</evidence>
<keyword evidence="1" id="KW-0472">Membrane</keyword>
<dbReference type="Proteomes" id="UP001523566">
    <property type="component" value="Unassembled WGS sequence"/>
</dbReference>
<accession>A0ABT1ECR5</accession>
<dbReference type="EMBL" id="JAMZFW010000009">
    <property type="protein sequence ID" value="MCP1102262.1"/>
    <property type="molecule type" value="Genomic_DNA"/>
</dbReference>
<gene>
    <name evidence="2" type="ORF">NK125_07555</name>
</gene>
<sequence length="100" mass="11331">MTLLITVFASIISTILWYINSERNDLRLGTLSLMYWGAALMWFVDAIFEYVEMGEEFFTPPSSDMLNDGYLGLSVVALGLMIWLVIVITKSSILKQSLNK</sequence>